<dbReference type="PANTHER" id="PTHR38340">
    <property type="entry name" value="S-LAYER PROTEIN"/>
    <property type="match status" value="1"/>
</dbReference>
<evidence type="ECO:0008006" key="7">
    <source>
        <dbReference type="Google" id="ProtNLM"/>
    </source>
</evidence>
<dbReference type="SUPFAM" id="SSF51120">
    <property type="entry name" value="beta-Roll"/>
    <property type="match status" value="2"/>
</dbReference>
<gene>
    <name evidence="5" type="ORF">NDN08_005317</name>
</gene>
<evidence type="ECO:0000313" key="6">
    <source>
        <dbReference type="Proteomes" id="UP001157974"/>
    </source>
</evidence>
<keyword evidence="4" id="KW-0732">Signal</keyword>
<comment type="caution">
    <text evidence="5">The sequence shown here is derived from an EMBL/GenBank/DDBJ whole genome shotgun (WGS) entry which is preliminary data.</text>
</comment>
<accession>A0AAV8V430</accession>
<feature type="region of interest" description="Disordered" evidence="3">
    <location>
        <begin position="278"/>
        <end position="319"/>
    </location>
</feature>
<sequence>MKVLLFVVSAVCAHYASSLPVEVLPGKRQFGGSSRQQGVSTCGALLTNRNVLINDFNVVARLRTDIDRTFALQLFSSTAERSGLPLIKAKFASGPEMDLRRLRLHIAPGNCDDFQRNAIHKIAKTRHYIKGTTSAQMRFTLGDNVSAPDTPRGCCNLCAYVQPIIKNPEDGKRIHVLNEEFEQSVNHGKLFCRKGSKDDFLCDLPDICINLIQGTEGDDVLIGTPYNDHILGLGGNDRIIGGDGADYLNGGDGDDFIRGGPGSDLILGSAGSDNLKGGSGIDRLVGGEGDDYIGDSSKDSEAKRGPGQPLVPDNFAHGGNGDDTIVMGDGDDFLEGGAGNDTLSGGDGDDVIVGRGGKDTLRGGDGDDIVHADLGSSLILAYAGDGGDIFAGYPGPDDNSYYHVPDKVYGGNGNDSLIGDNMDLLDGGEGLYDSYHHSYYFDTE</sequence>
<dbReference type="InterPro" id="IPR018511">
    <property type="entry name" value="Hemolysin-typ_Ca-bd_CS"/>
</dbReference>
<feature type="chain" id="PRO_5043888638" description="Calcium-binding protein" evidence="4">
    <location>
        <begin position="19"/>
        <end position="444"/>
    </location>
</feature>
<dbReference type="InterPro" id="IPR001343">
    <property type="entry name" value="Hemolysn_Ca-bd"/>
</dbReference>
<feature type="signal peptide" evidence="4">
    <location>
        <begin position="1"/>
        <end position="18"/>
    </location>
</feature>
<dbReference type="Proteomes" id="UP001157974">
    <property type="component" value="Unassembled WGS sequence"/>
</dbReference>
<evidence type="ECO:0000256" key="4">
    <source>
        <dbReference type="SAM" id="SignalP"/>
    </source>
</evidence>
<evidence type="ECO:0000313" key="5">
    <source>
        <dbReference type="EMBL" id="KAJ8908612.1"/>
    </source>
</evidence>
<reference evidence="5 6" key="1">
    <citation type="journal article" date="2023" name="Nat. Commun.">
        <title>Origin of minicircular mitochondrial genomes in red algae.</title>
        <authorList>
            <person name="Lee Y."/>
            <person name="Cho C.H."/>
            <person name="Lee Y.M."/>
            <person name="Park S.I."/>
            <person name="Yang J.H."/>
            <person name="West J.A."/>
            <person name="Bhattacharya D."/>
            <person name="Yoon H.S."/>
        </authorList>
    </citation>
    <scope>NUCLEOTIDE SEQUENCE [LARGE SCALE GENOMIC DNA]</scope>
    <source>
        <strain evidence="5 6">CCMP1338</strain>
        <tissue evidence="5">Whole cell</tissue>
    </source>
</reference>
<dbReference type="EMBL" id="JAMWBK010000001">
    <property type="protein sequence ID" value="KAJ8908612.1"/>
    <property type="molecule type" value="Genomic_DNA"/>
</dbReference>
<organism evidence="5 6">
    <name type="scientific">Rhodosorus marinus</name>
    <dbReference type="NCBI Taxonomy" id="101924"/>
    <lineage>
        <taxon>Eukaryota</taxon>
        <taxon>Rhodophyta</taxon>
        <taxon>Stylonematophyceae</taxon>
        <taxon>Stylonematales</taxon>
        <taxon>Stylonemataceae</taxon>
        <taxon>Rhodosorus</taxon>
    </lineage>
</organism>
<keyword evidence="6" id="KW-1185">Reference proteome</keyword>
<dbReference type="PRINTS" id="PR00313">
    <property type="entry name" value="CABNDNGRPT"/>
</dbReference>
<keyword evidence="2" id="KW-0964">Secreted</keyword>
<protein>
    <recommendedName>
        <fullName evidence="7">Calcium-binding protein</fullName>
    </recommendedName>
</protein>
<comment type="subcellular location">
    <subcellularLocation>
        <location evidence="1">Secreted</location>
    </subcellularLocation>
</comment>
<dbReference type="AlphaFoldDB" id="A0AAV8V430"/>
<evidence type="ECO:0000256" key="3">
    <source>
        <dbReference type="SAM" id="MobiDB-lite"/>
    </source>
</evidence>
<dbReference type="PANTHER" id="PTHR38340:SF1">
    <property type="entry name" value="S-LAYER PROTEIN"/>
    <property type="match status" value="1"/>
</dbReference>
<evidence type="ECO:0000256" key="2">
    <source>
        <dbReference type="ARBA" id="ARBA00022525"/>
    </source>
</evidence>
<dbReference type="PROSITE" id="PS00330">
    <property type="entry name" value="HEMOLYSIN_CALCIUM"/>
    <property type="match status" value="5"/>
</dbReference>
<dbReference type="InterPro" id="IPR050557">
    <property type="entry name" value="RTX_toxin/Mannuronan_C5-epim"/>
</dbReference>
<proteinExistence type="predicted"/>
<dbReference type="GO" id="GO:0005509">
    <property type="term" value="F:calcium ion binding"/>
    <property type="evidence" value="ECO:0007669"/>
    <property type="project" value="InterPro"/>
</dbReference>
<dbReference type="GO" id="GO:0005576">
    <property type="term" value="C:extracellular region"/>
    <property type="evidence" value="ECO:0007669"/>
    <property type="project" value="UniProtKB-SubCell"/>
</dbReference>
<name>A0AAV8V430_9RHOD</name>
<evidence type="ECO:0000256" key="1">
    <source>
        <dbReference type="ARBA" id="ARBA00004613"/>
    </source>
</evidence>
<dbReference type="InterPro" id="IPR011049">
    <property type="entry name" value="Serralysin-like_metalloprot_C"/>
</dbReference>
<dbReference type="Gene3D" id="2.150.10.10">
    <property type="entry name" value="Serralysin-like metalloprotease, C-terminal"/>
    <property type="match status" value="3"/>
</dbReference>
<dbReference type="Pfam" id="PF00353">
    <property type="entry name" value="HemolysinCabind"/>
    <property type="match status" value="5"/>
</dbReference>